<evidence type="ECO:0000256" key="4">
    <source>
        <dbReference type="ARBA" id="ARBA00023136"/>
    </source>
</evidence>
<evidence type="ECO:0000313" key="8">
    <source>
        <dbReference type="EMBL" id="KAK5201095.1"/>
    </source>
</evidence>
<evidence type="ECO:0000256" key="2">
    <source>
        <dbReference type="ARBA" id="ARBA00022692"/>
    </source>
</evidence>
<sequence length="235" mass="25937">MGIAYVLATVFQCTPIPAFWNKTIRDRRCINKQAFWTSYSALNIATDLFVLALPIRQIISLHLPRIDKFAVLGVFLLGAFVCVTTIVRTTTLASSAKDLDPTWGPIPATIWSVVEANTGIICACLPMLRRPLWALFPRLFSNSDRSSRSCSGGSAYRFDSRSAQRSANSMNLWPGSSGTVTSSVEVPRLDAQLQQRDSEEEVLPNGNSIIMTTDVTVKLSTCDSTELSLKNYNHI</sequence>
<dbReference type="PANTHER" id="PTHR33048:SF47">
    <property type="entry name" value="INTEGRAL MEMBRANE PROTEIN-RELATED"/>
    <property type="match status" value="1"/>
</dbReference>
<keyword evidence="4 6" id="KW-0472">Membrane</keyword>
<accession>A0ABR0LNN8</accession>
<dbReference type="Proteomes" id="UP001357485">
    <property type="component" value="Unassembled WGS sequence"/>
</dbReference>
<dbReference type="InterPro" id="IPR052337">
    <property type="entry name" value="SAT4-like"/>
</dbReference>
<keyword evidence="9" id="KW-1185">Reference proteome</keyword>
<evidence type="ECO:0000256" key="1">
    <source>
        <dbReference type="ARBA" id="ARBA00004141"/>
    </source>
</evidence>
<comment type="similarity">
    <text evidence="5">Belongs to the SAT4 family.</text>
</comment>
<feature type="transmembrane region" description="Helical" evidence="6">
    <location>
        <begin position="66"/>
        <end position="88"/>
    </location>
</feature>
<feature type="transmembrane region" description="Helical" evidence="6">
    <location>
        <begin position="108"/>
        <end position="128"/>
    </location>
</feature>
<gene>
    <name evidence="8" type="ORF">LTR16_003847</name>
</gene>
<dbReference type="EMBL" id="JAVRRA010016860">
    <property type="protein sequence ID" value="KAK5201095.1"/>
    <property type="molecule type" value="Genomic_DNA"/>
</dbReference>
<organism evidence="8 9">
    <name type="scientific">Cryomyces antarcticus</name>
    <dbReference type="NCBI Taxonomy" id="329879"/>
    <lineage>
        <taxon>Eukaryota</taxon>
        <taxon>Fungi</taxon>
        <taxon>Dikarya</taxon>
        <taxon>Ascomycota</taxon>
        <taxon>Pezizomycotina</taxon>
        <taxon>Dothideomycetes</taxon>
        <taxon>Dothideomycetes incertae sedis</taxon>
        <taxon>Cryomyces</taxon>
    </lineage>
</organism>
<dbReference type="PANTHER" id="PTHR33048">
    <property type="entry name" value="PTH11-LIKE INTEGRAL MEMBRANE PROTEIN (AFU_ORTHOLOGUE AFUA_5G11245)"/>
    <property type="match status" value="1"/>
</dbReference>
<proteinExistence type="inferred from homology"/>
<keyword evidence="3 6" id="KW-1133">Transmembrane helix</keyword>
<comment type="subcellular location">
    <subcellularLocation>
        <location evidence="1">Membrane</location>
        <topology evidence="1">Multi-pass membrane protein</topology>
    </subcellularLocation>
</comment>
<protein>
    <recommendedName>
        <fullName evidence="7">Rhodopsin domain-containing protein</fullName>
    </recommendedName>
</protein>
<reference evidence="8 9" key="1">
    <citation type="submission" date="2023-08" db="EMBL/GenBank/DDBJ databases">
        <title>Black Yeasts Isolated from many extreme environments.</title>
        <authorList>
            <person name="Coleine C."/>
            <person name="Stajich J.E."/>
            <person name="Selbmann L."/>
        </authorList>
    </citation>
    <scope>NUCLEOTIDE SEQUENCE [LARGE SCALE GENOMIC DNA]</scope>
    <source>
        <strain evidence="8 9">CCFEE 536</strain>
    </source>
</reference>
<dbReference type="Pfam" id="PF20684">
    <property type="entry name" value="Fung_rhodopsin"/>
    <property type="match status" value="1"/>
</dbReference>
<evidence type="ECO:0000256" key="3">
    <source>
        <dbReference type="ARBA" id="ARBA00022989"/>
    </source>
</evidence>
<evidence type="ECO:0000256" key="5">
    <source>
        <dbReference type="ARBA" id="ARBA00038359"/>
    </source>
</evidence>
<feature type="domain" description="Rhodopsin" evidence="7">
    <location>
        <begin position="2"/>
        <end position="132"/>
    </location>
</feature>
<dbReference type="InterPro" id="IPR049326">
    <property type="entry name" value="Rhodopsin_dom_fungi"/>
</dbReference>
<evidence type="ECO:0000256" key="6">
    <source>
        <dbReference type="SAM" id="Phobius"/>
    </source>
</evidence>
<evidence type="ECO:0000259" key="7">
    <source>
        <dbReference type="Pfam" id="PF20684"/>
    </source>
</evidence>
<evidence type="ECO:0000313" key="9">
    <source>
        <dbReference type="Proteomes" id="UP001357485"/>
    </source>
</evidence>
<comment type="caution">
    <text evidence="8">The sequence shown here is derived from an EMBL/GenBank/DDBJ whole genome shotgun (WGS) entry which is preliminary data.</text>
</comment>
<keyword evidence="2 6" id="KW-0812">Transmembrane</keyword>
<feature type="transmembrane region" description="Helical" evidence="6">
    <location>
        <begin position="34"/>
        <end position="54"/>
    </location>
</feature>
<name>A0ABR0LNN8_9PEZI</name>